<protein>
    <submittedName>
        <fullName evidence="1 2">MBL fold metallo-hydrolase</fullName>
    </submittedName>
</protein>
<name>A0A183DSQ5_9BILA</name>
<dbReference type="WBParaSite" id="GPUH_0001176001-mRNA-1">
    <property type="protein sequence ID" value="GPUH_0001176001-mRNA-1"/>
    <property type="gene ID" value="GPUH_0001176001"/>
</dbReference>
<organism evidence="1">
    <name type="scientific">Gongylonema pulchrum</name>
    <dbReference type="NCBI Taxonomy" id="637853"/>
    <lineage>
        <taxon>Eukaryota</taxon>
        <taxon>Metazoa</taxon>
        <taxon>Ecdysozoa</taxon>
        <taxon>Nematoda</taxon>
        <taxon>Chromadorea</taxon>
        <taxon>Rhabditida</taxon>
        <taxon>Spirurina</taxon>
        <taxon>Spiruromorpha</taxon>
        <taxon>Spiruroidea</taxon>
        <taxon>Gongylonematidae</taxon>
        <taxon>Gongylonema</taxon>
    </lineage>
</organism>
<evidence type="ECO:0000313" key="1">
    <source>
        <dbReference type="WBParaSite" id="GPUH_0001176001-mRNA-1"/>
    </source>
</evidence>
<reference evidence="1 2" key="1">
    <citation type="submission" date="2016-06" db="UniProtKB">
        <authorList>
            <consortium name="WormBaseParasite"/>
        </authorList>
    </citation>
    <scope>IDENTIFICATION</scope>
</reference>
<evidence type="ECO:0000313" key="2">
    <source>
        <dbReference type="WBParaSite" id="GPUH_0001289601-mRNA-1"/>
    </source>
</evidence>
<dbReference type="AlphaFoldDB" id="A0A183DSQ5"/>
<sequence>LDWARYYILRFPYVYAGAHGAVQRPAEATVLGKVLANCIEVTYTPLH</sequence>
<proteinExistence type="predicted"/>
<dbReference type="WBParaSite" id="GPUH_0001289601-mRNA-1">
    <property type="protein sequence ID" value="GPUH_0001289601-mRNA-1"/>
    <property type="gene ID" value="GPUH_0001289601"/>
</dbReference>
<accession>A0A183DSQ5</accession>